<dbReference type="GeneID" id="66099390"/>
<comment type="caution">
    <text evidence="1">The sequence shown here is derived from an EMBL/GenBank/DDBJ whole genome shotgun (WGS) entry which is preliminary data.</text>
</comment>
<dbReference type="Proteomes" id="UP000812287">
    <property type="component" value="Unassembled WGS sequence"/>
</dbReference>
<organism evidence="1 2">
    <name type="scientific">Guyanagaster necrorhizus</name>
    <dbReference type="NCBI Taxonomy" id="856835"/>
    <lineage>
        <taxon>Eukaryota</taxon>
        <taxon>Fungi</taxon>
        <taxon>Dikarya</taxon>
        <taxon>Basidiomycota</taxon>
        <taxon>Agaricomycotina</taxon>
        <taxon>Agaricomycetes</taxon>
        <taxon>Agaricomycetidae</taxon>
        <taxon>Agaricales</taxon>
        <taxon>Marasmiineae</taxon>
        <taxon>Physalacriaceae</taxon>
        <taxon>Guyanagaster</taxon>
    </lineage>
</organism>
<evidence type="ECO:0000313" key="1">
    <source>
        <dbReference type="EMBL" id="KAG7446720.1"/>
    </source>
</evidence>
<gene>
    <name evidence="1" type="ORF">BT62DRAFT_1005081</name>
</gene>
<dbReference type="RefSeq" id="XP_043040220.1">
    <property type="nucleotide sequence ID" value="XM_043177103.1"/>
</dbReference>
<name>A0A9P8AT09_9AGAR</name>
<keyword evidence="2" id="KW-1185">Reference proteome</keyword>
<dbReference type="EMBL" id="MU250533">
    <property type="protein sequence ID" value="KAG7446720.1"/>
    <property type="molecule type" value="Genomic_DNA"/>
</dbReference>
<sequence>MSRAELANFDISQNPLFVLVLHSCTGRPLVICRKLFSANRFPIGLSPRPPVSQSSLVEYFGSGSAIRYKGIQPQSLYFGAFGWSARLLKSLVTEQSPLSPSTLASLLFKKFYAVFTAHPKSREEVVLSARVLRYVTPCKTSESCQGNADDLETTKSFRAVLKSNRGLLSRNAY</sequence>
<accession>A0A9P8AT09</accession>
<reference evidence="1" key="1">
    <citation type="submission" date="2020-11" db="EMBL/GenBank/DDBJ databases">
        <title>Adaptations for nitrogen fixation in a non-lichenized fungal sporocarp promotes dispersal by wood-feeding termites.</title>
        <authorList>
            <consortium name="DOE Joint Genome Institute"/>
            <person name="Koch R.A."/>
            <person name="Yoon G."/>
            <person name="Arayal U."/>
            <person name="Lail K."/>
            <person name="Amirebrahimi M."/>
            <person name="Labutti K."/>
            <person name="Lipzen A."/>
            <person name="Riley R."/>
            <person name="Barry K."/>
            <person name="Henrissat B."/>
            <person name="Grigoriev I.V."/>
            <person name="Herr J.R."/>
            <person name="Aime M.C."/>
        </authorList>
    </citation>
    <scope>NUCLEOTIDE SEQUENCE</scope>
    <source>
        <strain evidence="1">MCA 3950</strain>
    </source>
</reference>
<dbReference type="AlphaFoldDB" id="A0A9P8AT09"/>
<protein>
    <submittedName>
        <fullName evidence="1">Uncharacterized protein</fullName>
    </submittedName>
</protein>
<evidence type="ECO:0000313" key="2">
    <source>
        <dbReference type="Proteomes" id="UP000812287"/>
    </source>
</evidence>
<proteinExistence type="predicted"/>